<reference evidence="2 3" key="1">
    <citation type="submission" date="2023-09" db="EMBL/GenBank/DDBJ databases">
        <title>Pangenome analysis of Batrachochytrium dendrobatidis and related Chytrids.</title>
        <authorList>
            <person name="Yacoub M.N."/>
            <person name="Stajich J.E."/>
            <person name="James T.Y."/>
        </authorList>
    </citation>
    <scope>NUCLEOTIDE SEQUENCE [LARGE SCALE GENOMIC DNA]</scope>
    <source>
        <strain evidence="2 3">JEL0888</strain>
    </source>
</reference>
<dbReference type="EMBL" id="JADGIZ020000034">
    <property type="protein sequence ID" value="KAL2914317.1"/>
    <property type="molecule type" value="Genomic_DNA"/>
</dbReference>
<organism evidence="2 3">
    <name type="scientific">Polyrhizophydium stewartii</name>
    <dbReference type="NCBI Taxonomy" id="2732419"/>
    <lineage>
        <taxon>Eukaryota</taxon>
        <taxon>Fungi</taxon>
        <taxon>Fungi incertae sedis</taxon>
        <taxon>Chytridiomycota</taxon>
        <taxon>Chytridiomycota incertae sedis</taxon>
        <taxon>Chytridiomycetes</taxon>
        <taxon>Rhizophydiales</taxon>
        <taxon>Rhizophydiales incertae sedis</taxon>
        <taxon>Polyrhizophydium</taxon>
    </lineage>
</organism>
<feature type="region of interest" description="Disordered" evidence="1">
    <location>
        <begin position="388"/>
        <end position="413"/>
    </location>
</feature>
<gene>
    <name evidence="2" type="ORF">HK105_206089</name>
</gene>
<feature type="compositionally biased region" description="Low complexity" evidence="1">
    <location>
        <begin position="43"/>
        <end position="63"/>
    </location>
</feature>
<sequence>MSTPVAAAKPKKRGLKKMQDKKRIDRRLDGTALASARPAGSPAVNASDASALAAASGSSGPSSTMVEQFGIASTVEETSELPPPPPGVSVSFHHEHHNLAELMHSNEHLSEGVVALAEHIRTLNDAEVFVSLLREWKVARHAFTAEDGTAILAKLFEVGAYDILLRVLCDRPIYRLGPTPDDLVRLLSHFRDAALAVRTDAEAHIRQLDSLYKTFAVVLYHNMVPTIEHYSILITAGAYGNTPEGLRRSAITAREVASLGWKLDEPSVFALAHAYIEQSQFDEAIRTLKETPVADKSIAAILRIRAQIGLGDIAGVANAFEALAALTDLDAAASVGQPSSIFGSEFWVPLSALSEDVATLISSVEVETVHSQRLKKIIGIGREAPAAGQAPSAAAESATASPSTTEPGTNKSQ</sequence>
<protein>
    <submittedName>
        <fullName evidence="2">Uncharacterized protein</fullName>
    </submittedName>
</protein>
<feature type="compositionally biased region" description="Basic and acidic residues" evidence="1">
    <location>
        <begin position="17"/>
        <end position="29"/>
    </location>
</feature>
<keyword evidence="3" id="KW-1185">Reference proteome</keyword>
<comment type="caution">
    <text evidence="2">The sequence shown here is derived from an EMBL/GenBank/DDBJ whole genome shotgun (WGS) entry which is preliminary data.</text>
</comment>
<feature type="region of interest" description="Disordered" evidence="1">
    <location>
        <begin position="1"/>
        <end position="65"/>
    </location>
</feature>
<accession>A0ABR4N456</accession>
<evidence type="ECO:0000313" key="3">
    <source>
        <dbReference type="Proteomes" id="UP001527925"/>
    </source>
</evidence>
<evidence type="ECO:0000313" key="2">
    <source>
        <dbReference type="EMBL" id="KAL2914317.1"/>
    </source>
</evidence>
<dbReference type="Proteomes" id="UP001527925">
    <property type="component" value="Unassembled WGS sequence"/>
</dbReference>
<proteinExistence type="predicted"/>
<evidence type="ECO:0000256" key="1">
    <source>
        <dbReference type="SAM" id="MobiDB-lite"/>
    </source>
</evidence>
<name>A0ABR4N456_9FUNG</name>